<comment type="caution">
    <text evidence="1">The sequence shown here is derived from an EMBL/GenBank/DDBJ whole genome shotgun (WGS) entry which is preliminary data.</text>
</comment>
<dbReference type="EMBL" id="JAPUUL010002874">
    <property type="protein sequence ID" value="KAJ8124636.1"/>
    <property type="molecule type" value="Genomic_DNA"/>
</dbReference>
<organism evidence="1 2">
    <name type="scientific">Lasiodiplodia mahajangana</name>
    <dbReference type="NCBI Taxonomy" id="1108764"/>
    <lineage>
        <taxon>Eukaryota</taxon>
        <taxon>Fungi</taxon>
        <taxon>Dikarya</taxon>
        <taxon>Ascomycota</taxon>
        <taxon>Pezizomycotina</taxon>
        <taxon>Dothideomycetes</taxon>
        <taxon>Dothideomycetes incertae sedis</taxon>
        <taxon>Botryosphaeriales</taxon>
        <taxon>Botryosphaeriaceae</taxon>
        <taxon>Lasiodiplodia</taxon>
    </lineage>
</organism>
<dbReference type="Proteomes" id="UP001153332">
    <property type="component" value="Unassembled WGS sequence"/>
</dbReference>
<evidence type="ECO:0000313" key="2">
    <source>
        <dbReference type="Proteomes" id="UP001153332"/>
    </source>
</evidence>
<proteinExistence type="predicted"/>
<reference evidence="1" key="1">
    <citation type="submission" date="2022-12" db="EMBL/GenBank/DDBJ databases">
        <title>Genome Sequence of Lasiodiplodia mahajangana.</title>
        <authorList>
            <person name="Buettner E."/>
        </authorList>
    </citation>
    <scope>NUCLEOTIDE SEQUENCE</scope>
    <source>
        <strain evidence="1">VT137</strain>
    </source>
</reference>
<sequence>MGGSNAAPPQFPMSPQQQQFGASSGMGGGAQSQFGANLAPAITQPIDGWFNLEPTGAIHLSLNFLKQNKDRRPVDLGLGRKGAIRQRKEEVHEKFGHNVRTANIPVIRNATQVWSPSASARPMPRQTPTKRRSTTAFLIALLRSPTLPRIGAATAVTFCPSARRIVGSVMNVGSRLTHTASIWFPTSVA</sequence>
<accession>A0ACC2JB49</accession>
<protein>
    <submittedName>
        <fullName evidence="1">Uncharacterized protein</fullName>
    </submittedName>
</protein>
<name>A0ACC2JB49_9PEZI</name>
<keyword evidence="2" id="KW-1185">Reference proteome</keyword>
<evidence type="ECO:0000313" key="1">
    <source>
        <dbReference type="EMBL" id="KAJ8124636.1"/>
    </source>
</evidence>
<gene>
    <name evidence="1" type="ORF">O1611_g9003</name>
</gene>